<dbReference type="KEGG" id="dvm:DvMF_2013"/>
<reference evidence="5" key="1">
    <citation type="submission" date="2008-10" db="EMBL/GenBank/DDBJ databases">
        <title>Complete sequence of Desulfovibrio vulgaris str. 'Miyazaki F'.</title>
        <authorList>
            <person name="Lucas S."/>
            <person name="Copeland A."/>
            <person name="Lapidus A."/>
            <person name="Glavina del Rio T."/>
            <person name="Dalin E."/>
            <person name="Tice H."/>
            <person name="Bruce D."/>
            <person name="Goodwin L."/>
            <person name="Pitluck S."/>
            <person name="Sims D."/>
            <person name="Brettin T."/>
            <person name="Detter J.C."/>
            <person name="Han C."/>
            <person name="Larimer F."/>
            <person name="Land M."/>
            <person name="Hauser L."/>
            <person name="Kyrpides N."/>
            <person name="Mikhailova N."/>
            <person name="Hazen T.C."/>
            <person name="Richardson P."/>
        </authorList>
    </citation>
    <scope>NUCLEOTIDE SEQUENCE</scope>
    <source>
        <strain evidence="5">Miyazaki F</strain>
    </source>
</reference>
<evidence type="ECO:0000256" key="3">
    <source>
        <dbReference type="SAM" id="MobiDB-lite"/>
    </source>
</evidence>
<dbReference type="Pfam" id="PF00448">
    <property type="entry name" value="SRP54"/>
    <property type="match status" value="1"/>
</dbReference>
<feature type="domain" description="SRP54-type proteins GTP-binding" evidence="4">
    <location>
        <begin position="160"/>
        <end position="355"/>
    </location>
</feature>
<keyword evidence="1" id="KW-0547">Nucleotide-binding</keyword>
<keyword evidence="2" id="KW-0342">GTP-binding</keyword>
<protein>
    <submittedName>
        <fullName evidence="5">Flagellar biosynthesis protein FlhF, putative</fullName>
    </submittedName>
</protein>
<evidence type="ECO:0000259" key="4">
    <source>
        <dbReference type="SMART" id="SM00962"/>
    </source>
</evidence>
<feature type="region of interest" description="Disordered" evidence="3">
    <location>
        <begin position="362"/>
        <end position="419"/>
    </location>
</feature>
<keyword evidence="5" id="KW-0966">Cell projection</keyword>
<evidence type="ECO:0000256" key="2">
    <source>
        <dbReference type="ARBA" id="ARBA00023134"/>
    </source>
</evidence>
<dbReference type="InterPro" id="IPR027417">
    <property type="entry name" value="P-loop_NTPase"/>
</dbReference>
<dbReference type="STRING" id="883.DvMF_2013"/>
<dbReference type="AlphaFoldDB" id="B8DQ92"/>
<dbReference type="HOGENOM" id="CLU_009301_11_4_7"/>
<evidence type="ECO:0000256" key="1">
    <source>
        <dbReference type="ARBA" id="ARBA00022741"/>
    </source>
</evidence>
<feature type="compositionally biased region" description="Low complexity" evidence="3">
    <location>
        <begin position="362"/>
        <end position="380"/>
    </location>
</feature>
<evidence type="ECO:0000313" key="5">
    <source>
        <dbReference type="EMBL" id="ACL08956.1"/>
    </source>
</evidence>
<accession>B8DQ92</accession>
<dbReference type="eggNOG" id="COG1419">
    <property type="taxonomic scope" value="Bacteria"/>
</dbReference>
<dbReference type="SMART" id="SM00962">
    <property type="entry name" value="SRP54"/>
    <property type="match status" value="1"/>
</dbReference>
<name>B8DQ92_NITV9</name>
<dbReference type="Gene3D" id="3.40.50.300">
    <property type="entry name" value="P-loop containing nucleotide triphosphate hydrolases"/>
    <property type="match status" value="1"/>
</dbReference>
<proteinExistence type="predicted"/>
<gene>
    <name evidence="5" type="ordered locus">DvMF_2013</name>
</gene>
<dbReference type="EMBL" id="CP001197">
    <property type="protein sequence ID" value="ACL08956.1"/>
    <property type="molecule type" value="Genomic_DNA"/>
</dbReference>
<dbReference type="SUPFAM" id="SSF52540">
    <property type="entry name" value="P-loop containing nucleoside triphosphate hydrolases"/>
    <property type="match status" value="1"/>
</dbReference>
<keyword evidence="5" id="KW-0969">Cilium</keyword>
<sequence length="419" mass="43881">MQIKTYTGRNATAVLAKIKAELGPDAVILSSRECREGGRTWHEMSVGIEHAAAPGVAGGSAASGATGGPGGPVPPGWEEWHREWSQMKEHLFALMKPALRMEDLTPRQRVALEYLTREGVDDGVAMTLHRRMAADSGASVLEALADIVPVRGWGLAAWPQRAHVFAGPFGAGKTTAMLRMALALRREKPDLKIVLVNADCGRGHGRLLLKHYAELSNLVYREASTAAEFAAILRECPDAARILVDLPGVARDGSLARQLAILGLSGAGAGSGVAVHLVLPPHHGPAQMTALLARYAFEGTGSLVWTKLDEACTFGALVNVAAACGLPVSALSYGPGMRNSLIAASDAALWRLLFKRQLPGEAPTQAEPRPAARAAAQTGAQTGGQAVGQTGIRPGGLRSEGIRPDGISADIRSSVGARP</sequence>
<dbReference type="GO" id="GO:0005525">
    <property type="term" value="F:GTP binding"/>
    <property type="evidence" value="ECO:0007669"/>
    <property type="project" value="UniProtKB-KW"/>
</dbReference>
<organism evidence="5">
    <name type="scientific">Nitratidesulfovibrio vulgaris (strain DSM 19637 / Miyazaki F)</name>
    <name type="common">Desulfovibrio vulgaris</name>
    <dbReference type="NCBI Taxonomy" id="883"/>
    <lineage>
        <taxon>Bacteria</taxon>
        <taxon>Pseudomonadati</taxon>
        <taxon>Thermodesulfobacteriota</taxon>
        <taxon>Desulfovibrionia</taxon>
        <taxon>Desulfovibrionales</taxon>
        <taxon>Desulfovibrionaceae</taxon>
        <taxon>Nitratidesulfovibrio</taxon>
    </lineage>
</organism>
<dbReference type="InterPro" id="IPR000897">
    <property type="entry name" value="SRP54_GTPase_dom"/>
</dbReference>
<keyword evidence="5" id="KW-0282">Flagellum</keyword>
<dbReference type="OrthoDB" id="9778554at2"/>
<dbReference type="GO" id="GO:0006614">
    <property type="term" value="P:SRP-dependent cotranslational protein targeting to membrane"/>
    <property type="evidence" value="ECO:0007669"/>
    <property type="project" value="InterPro"/>
</dbReference>